<dbReference type="InterPro" id="IPR029058">
    <property type="entry name" value="AB_hydrolase_fold"/>
</dbReference>
<evidence type="ECO:0000259" key="1">
    <source>
        <dbReference type="Pfam" id="PF00561"/>
    </source>
</evidence>
<proteinExistence type="predicted"/>
<dbReference type="PANTHER" id="PTHR43798">
    <property type="entry name" value="MONOACYLGLYCEROL LIPASE"/>
    <property type="match status" value="1"/>
</dbReference>
<dbReference type="Pfam" id="PF00561">
    <property type="entry name" value="Abhydrolase_1"/>
    <property type="match status" value="1"/>
</dbReference>
<dbReference type="GO" id="GO:0003824">
    <property type="term" value="F:catalytic activity"/>
    <property type="evidence" value="ECO:0007669"/>
    <property type="project" value="UniProtKB-ARBA"/>
</dbReference>
<keyword evidence="3" id="KW-1185">Reference proteome</keyword>
<dbReference type="Gene3D" id="3.40.50.1820">
    <property type="entry name" value="alpha/beta hydrolase"/>
    <property type="match status" value="1"/>
</dbReference>
<dbReference type="SUPFAM" id="SSF53474">
    <property type="entry name" value="alpha/beta-Hydrolases"/>
    <property type="match status" value="1"/>
</dbReference>
<dbReference type="AlphaFoldDB" id="A0A1Q9LRV9"/>
<dbReference type="Proteomes" id="UP000186040">
    <property type="component" value="Unassembled WGS sequence"/>
</dbReference>
<evidence type="ECO:0000313" key="3">
    <source>
        <dbReference type="Proteomes" id="UP000186040"/>
    </source>
</evidence>
<dbReference type="PRINTS" id="PR00111">
    <property type="entry name" value="ABHYDROLASE"/>
</dbReference>
<dbReference type="InterPro" id="IPR000073">
    <property type="entry name" value="AB_hydrolase_1"/>
</dbReference>
<protein>
    <recommendedName>
        <fullName evidence="1">AB hydrolase-1 domain-containing protein</fullName>
    </recommendedName>
</protein>
<dbReference type="InterPro" id="IPR050266">
    <property type="entry name" value="AB_hydrolase_sf"/>
</dbReference>
<organism evidence="2 3">
    <name type="scientific">Actinokineospora bangkokensis</name>
    <dbReference type="NCBI Taxonomy" id="1193682"/>
    <lineage>
        <taxon>Bacteria</taxon>
        <taxon>Bacillati</taxon>
        <taxon>Actinomycetota</taxon>
        <taxon>Actinomycetes</taxon>
        <taxon>Pseudonocardiales</taxon>
        <taxon>Pseudonocardiaceae</taxon>
        <taxon>Actinokineospora</taxon>
    </lineage>
</organism>
<reference evidence="2 3" key="1">
    <citation type="submission" date="2016-10" db="EMBL/GenBank/DDBJ databases">
        <title>The Draft Genome Sequence of Actinokineospora bangkokensis 44EHWT reveals the biosynthetic pathway of antifungal compounds Thailandins with unusual extender unit butylmalonyl-CoA.</title>
        <authorList>
            <person name="Greule A."/>
            <person name="Intra B."/>
            <person name="Flemming S."/>
            <person name="Rommel M.G."/>
            <person name="Panbangred W."/>
            <person name="Bechthold A."/>
        </authorList>
    </citation>
    <scope>NUCLEOTIDE SEQUENCE [LARGE SCALE GENOMIC DNA]</scope>
    <source>
        <strain evidence="2 3">44EHW</strain>
    </source>
</reference>
<sequence length="244" mass="26239">MRPVDPILLLHPFPLDARVWDPLRARLSAEAQLVDPHLPGWGGTALPDADPSLDAVAEHVLRVLDGRGLDRVTAVGAALGGFVLMALLRRAPERVAAAVFTGTQAIADPDRALATRAMVIRRATEEGTGWLADFMLPQLLTAEDPALRRVIDEQSPRTVAWYAAAMAARPDSRPLLRALDLDALVVHGAEDPIMGAPVAEELAELTGAPLHFVEGAAHLPAYEQPDRFLDVVLPWLRARPAAAT</sequence>
<comment type="caution">
    <text evidence="2">The sequence shown here is derived from an EMBL/GenBank/DDBJ whole genome shotgun (WGS) entry which is preliminary data.</text>
</comment>
<accession>A0A1Q9LRV9</accession>
<feature type="domain" description="AB hydrolase-1" evidence="1">
    <location>
        <begin position="6"/>
        <end position="109"/>
    </location>
</feature>
<evidence type="ECO:0000313" key="2">
    <source>
        <dbReference type="EMBL" id="OLR94759.1"/>
    </source>
</evidence>
<dbReference type="STRING" id="1193682.BJP25_12290"/>
<gene>
    <name evidence="2" type="ORF">BJP25_12290</name>
</gene>
<dbReference type="EMBL" id="MKQR01000007">
    <property type="protein sequence ID" value="OLR94759.1"/>
    <property type="molecule type" value="Genomic_DNA"/>
</dbReference>
<name>A0A1Q9LRV9_9PSEU</name>